<evidence type="ECO:0000313" key="2">
    <source>
        <dbReference type="EMBL" id="CDQ96140.1"/>
    </source>
</evidence>
<proteinExistence type="predicted"/>
<dbReference type="Proteomes" id="UP000193380">
    <property type="component" value="Unassembled WGS sequence"/>
</dbReference>
<dbReference type="GO" id="GO:0003723">
    <property type="term" value="F:RNA binding"/>
    <property type="evidence" value="ECO:0007669"/>
    <property type="project" value="InterPro"/>
</dbReference>
<dbReference type="GO" id="GO:0001522">
    <property type="term" value="P:pseudouridine synthesis"/>
    <property type="evidence" value="ECO:0007669"/>
    <property type="project" value="InterPro"/>
</dbReference>
<name>A0A060Z4C1_ONCMY</name>
<accession>A0A060Z4C1</accession>
<dbReference type="PaxDb" id="8022-A0A060Z4C1"/>
<gene>
    <name evidence="2" type="ORF">GSONMT00008944001</name>
</gene>
<dbReference type="AlphaFoldDB" id="A0A060Z4C1"/>
<dbReference type="InterPro" id="IPR020094">
    <property type="entry name" value="TruA/RsuA/RluB/E/F_N"/>
</dbReference>
<protein>
    <submittedName>
        <fullName evidence="2">Uncharacterized protein</fullName>
    </submittedName>
</protein>
<dbReference type="Gene3D" id="3.30.70.580">
    <property type="entry name" value="Pseudouridine synthase I, catalytic domain, N-terminal subdomain"/>
    <property type="match status" value="1"/>
</dbReference>
<evidence type="ECO:0000256" key="1">
    <source>
        <dbReference type="ARBA" id="ARBA00023235"/>
    </source>
</evidence>
<sequence length="94" mass="10519">MTSLFQLFRPKAGDLRLCIFQDDIVKAFSLSDAVRSLRPVNEVSLSISSRTDTGVHALGNSAHFDLQRQNGKPPFAEEVLVDALNFHLRPEPIR</sequence>
<dbReference type="InterPro" id="IPR020103">
    <property type="entry name" value="PsdUridine_synth_cat_dom_sf"/>
</dbReference>
<keyword evidence="1" id="KW-0413">Isomerase</keyword>
<dbReference type="STRING" id="8022.A0A060Z4C1"/>
<dbReference type="EMBL" id="FR924278">
    <property type="protein sequence ID" value="CDQ96140.1"/>
    <property type="molecule type" value="Genomic_DNA"/>
</dbReference>
<dbReference type="SUPFAM" id="SSF55120">
    <property type="entry name" value="Pseudouridine synthase"/>
    <property type="match status" value="1"/>
</dbReference>
<reference evidence="2" key="1">
    <citation type="journal article" date="2014" name="Nat. Commun.">
        <title>The rainbow trout genome provides novel insights into evolution after whole-genome duplication in vertebrates.</title>
        <authorList>
            <person name="Berthelot C."/>
            <person name="Brunet F."/>
            <person name="Chalopin D."/>
            <person name="Juanchich A."/>
            <person name="Bernard M."/>
            <person name="Noel B."/>
            <person name="Bento P."/>
            <person name="Da Silva C."/>
            <person name="Labadie K."/>
            <person name="Alberti A."/>
            <person name="Aury J.M."/>
            <person name="Louis A."/>
            <person name="Dehais P."/>
            <person name="Bardou P."/>
            <person name="Montfort J."/>
            <person name="Klopp C."/>
            <person name="Cabau C."/>
            <person name="Gaspin C."/>
            <person name="Thorgaard G.H."/>
            <person name="Boussaha M."/>
            <person name="Quillet E."/>
            <person name="Guyomard R."/>
            <person name="Galiana D."/>
            <person name="Bobe J."/>
            <person name="Volff J.N."/>
            <person name="Genet C."/>
            <person name="Wincker P."/>
            <person name="Jaillon O."/>
            <person name="Roest Crollius H."/>
            <person name="Guiguen Y."/>
        </authorList>
    </citation>
    <scope>NUCLEOTIDE SEQUENCE [LARGE SCALE GENOMIC DNA]</scope>
</reference>
<evidence type="ECO:0000313" key="3">
    <source>
        <dbReference type="Proteomes" id="UP000193380"/>
    </source>
</evidence>
<organism evidence="2 3">
    <name type="scientific">Oncorhynchus mykiss</name>
    <name type="common">Rainbow trout</name>
    <name type="synonym">Salmo gairdneri</name>
    <dbReference type="NCBI Taxonomy" id="8022"/>
    <lineage>
        <taxon>Eukaryota</taxon>
        <taxon>Metazoa</taxon>
        <taxon>Chordata</taxon>
        <taxon>Craniata</taxon>
        <taxon>Vertebrata</taxon>
        <taxon>Euteleostomi</taxon>
        <taxon>Actinopterygii</taxon>
        <taxon>Neopterygii</taxon>
        <taxon>Teleostei</taxon>
        <taxon>Protacanthopterygii</taxon>
        <taxon>Salmoniformes</taxon>
        <taxon>Salmonidae</taxon>
        <taxon>Salmoninae</taxon>
        <taxon>Oncorhynchus</taxon>
    </lineage>
</organism>
<reference evidence="2" key="2">
    <citation type="submission" date="2014-03" db="EMBL/GenBank/DDBJ databases">
        <authorList>
            <person name="Genoscope - CEA"/>
        </authorList>
    </citation>
    <scope>NUCLEOTIDE SEQUENCE</scope>
</reference>
<dbReference type="GO" id="GO:0009982">
    <property type="term" value="F:pseudouridine synthase activity"/>
    <property type="evidence" value="ECO:0007669"/>
    <property type="project" value="InterPro"/>
</dbReference>